<organism evidence="2 3">
    <name type="scientific">Kitasatospora putterlickiae</name>
    <dbReference type="NCBI Taxonomy" id="221725"/>
    <lineage>
        <taxon>Bacteria</taxon>
        <taxon>Bacillati</taxon>
        <taxon>Actinomycetota</taxon>
        <taxon>Actinomycetes</taxon>
        <taxon>Kitasatosporales</taxon>
        <taxon>Streptomycetaceae</taxon>
        <taxon>Kitasatospora</taxon>
    </lineage>
</organism>
<keyword evidence="1" id="KW-0812">Transmembrane</keyword>
<name>A0ABN1XHN6_9ACTN</name>
<dbReference type="RefSeq" id="WP_344321658.1">
    <property type="nucleotide sequence ID" value="NZ_BAAAKJ010000001.1"/>
</dbReference>
<accession>A0ABN1XHN6</accession>
<evidence type="ECO:0000313" key="3">
    <source>
        <dbReference type="Proteomes" id="UP001499863"/>
    </source>
</evidence>
<sequence length="377" mass="38903">MNDPYDGSSSLSAAEQRLAAELTALADSPAPGMGSDTAWAVRTGRSRLLRRRLAALGAVTAVSVGAATLGVVWPEGGAGSTVAAAASGSGSGSVGPRVGPDTGHDPLVVQATFGWLPAGFDDIEYDKGFSGQPEASQAKAIGPKQTNTTTDRNRQLLFLTVHAPGVEPPLDLGGGLRYRVDTTPINGRPAYWVGSAPGNPAGVGDDRTLRFKLADGRWAELHASYMSDADNVANVLVQAATEVRTEPRAVAMPFRIKSLPAGLTPASASLGYGPEAAGGYPWTASIGFTLNGKWISVTAHPDTTPAPPTNGRVTRENSLLASVDVPEACKSSKGVKLCVSAMDGEAPFASIGGFNGLLDRVTSRGTDENAWTTEVLH</sequence>
<comment type="caution">
    <text evidence="2">The sequence shown here is derived from an EMBL/GenBank/DDBJ whole genome shotgun (WGS) entry which is preliminary data.</text>
</comment>
<dbReference type="EMBL" id="BAAAKJ010000001">
    <property type="protein sequence ID" value="GAA1381768.1"/>
    <property type="molecule type" value="Genomic_DNA"/>
</dbReference>
<proteinExistence type="predicted"/>
<dbReference type="Proteomes" id="UP001499863">
    <property type="component" value="Unassembled WGS sequence"/>
</dbReference>
<reference evidence="2 3" key="1">
    <citation type="journal article" date="2019" name="Int. J. Syst. Evol. Microbiol.">
        <title>The Global Catalogue of Microorganisms (GCM) 10K type strain sequencing project: providing services to taxonomists for standard genome sequencing and annotation.</title>
        <authorList>
            <consortium name="The Broad Institute Genomics Platform"/>
            <consortium name="The Broad Institute Genome Sequencing Center for Infectious Disease"/>
            <person name="Wu L."/>
            <person name="Ma J."/>
        </authorList>
    </citation>
    <scope>NUCLEOTIDE SEQUENCE [LARGE SCALE GENOMIC DNA]</scope>
    <source>
        <strain evidence="2 3">JCM 12393</strain>
    </source>
</reference>
<keyword evidence="3" id="KW-1185">Reference proteome</keyword>
<protein>
    <submittedName>
        <fullName evidence="2">Uncharacterized protein</fullName>
    </submittedName>
</protein>
<keyword evidence="1" id="KW-0472">Membrane</keyword>
<evidence type="ECO:0000313" key="2">
    <source>
        <dbReference type="EMBL" id="GAA1381768.1"/>
    </source>
</evidence>
<evidence type="ECO:0000256" key="1">
    <source>
        <dbReference type="SAM" id="Phobius"/>
    </source>
</evidence>
<keyword evidence="1" id="KW-1133">Transmembrane helix</keyword>
<feature type="transmembrane region" description="Helical" evidence="1">
    <location>
        <begin position="53"/>
        <end position="73"/>
    </location>
</feature>
<gene>
    <name evidence="2" type="ORF">GCM10009639_00050</name>
</gene>